<organism evidence="12 13">
    <name type="scientific">Ilex paraguariensis</name>
    <name type="common">yerba mate</name>
    <dbReference type="NCBI Taxonomy" id="185542"/>
    <lineage>
        <taxon>Eukaryota</taxon>
        <taxon>Viridiplantae</taxon>
        <taxon>Streptophyta</taxon>
        <taxon>Embryophyta</taxon>
        <taxon>Tracheophyta</taxon>
        <taxon>Spermatophyta</taxon>
        <taxon>Magnoliopsida</taxon>
        <taxon>eudicotyledons</taxon>
        <taxon>Gunneridae</taxon>
        <taxon>Pentapetalae</taxon>
        <taxon>asterids</taxon>
        <taxon>campanulids</taxon>
        <taxon>Aquifoliales</taxon>
        <taxon>Aquifoliaceae</taxon>
        <taxon>Ilex</taxon>
    </lineage>
</organism>
<feature type="chain" id="PRO_5044881357" description="dihydropyrimidinase" evidence="10">
    <location>
        <begin position="29"/>
        <end position="537"/>
    </location>
</feature>
<evidence type="ECO:0000259" key="11">
    <source>
        <dbReference type="Pfam" id="PF01979"/>
    </source>
</evidence>
<dbReference type="EMBL" id="CAUOFW020000935">
    <property type="protein sequence ID" value="CAK9139097.1"/>
    <property type="molecule type" value="Genomic_DNA"/>
</dbReference>
<dbReference type="AlphaFoldDB" id="A0ABC8R4W4"/>
<keyword evidence="4" id="KW-0479">Metal-binding</keyword>
<evidence type="ECO:0000256" key="4">
    <source>
        <dbReference type="ARBA" id="ARBA00022723"/>
    </source>
</evidence>
<keyword evidence="13" id="KW-1185">Reference proteome</keyword>
<dbReference type="GO" id="GO:0046872">
    <property type="term" value="F:metal ion binding"/>
    <property type="evidence" value="ECO:0007669"/>
    <property type="project" value="UniProtKB-KW"/>
</dbReference>
<evidence type="ECO:0000256" key="8">
    <source>
        <dbReference type="ARBA" id="ARBA00039113"/>
    </source>
</evidence>
<evidence type="ECO:0000256" key="1">
    <source>
        <dbReference type="ARBA" id="ARBA00001947"/>
    </source>
</evidence>
<feature type="signal peptide" evidence="10">
    <location>
        <begin position="1"/>
        <end position="28"/>
    </location>
</feature>
<evidence type="ECO:0000256" key="5">
    <source>
        <dbReference type="ARBA" id="ARBA00022801"/>
    </source>
</evidence>
<evidence type="ECO:0000256" key="2">
    <source>
        <dbReference type="ARBA" id="ARBA00008829"/>
    </source>
</evidence>
<dbReference type="PANTHER" id="PTHR11647">
    <property type="entry name" value="HYDRANTOINASE/DIHYDROPYRIMIDINASE FAMILY MEMBER"/>
    <property type="match status" value="1"/>
</dbReference>
<dbReference type="Gene3D" id="3.20.20.140">
    <property type="entry name" value="Metal-dependent hydrolases"/>
    <property type="match status" value="1"/>
</dbReference>
<comment type="PTM">
    <text evidence="9">Carbamylation allows a single lysine to coordinate two divalent metal cations.</text>
</comment>
<evidence type="ECO:0000313" key="12">
    <source>
        <dbReference type="EMBL" id="CAK9139097.1"/>
    </source>
</evidence>
<evidence type="ECO:0000313" key="13">
    <source>
        <dbReference type="Proteomes" id="UP001642360"/>
    </source>
</evidence>
<dbReference type="Gene3D" id="2.30.40.10">
    <property type="entry name" value="Urease, subunit C, domain 1"/>
    <property type="match status" value="1"/>
</dbReference>
<dbReference type="CDD" id="cd01314">
    <property type="entry name" value="D-HYD"/>
    <property type="match status" value="1"/>
</dbReference>
<gene>
    <name evidence="12" type="ORF">ILEXP_LOCUS6452</name>
</gene>
<dbReference type="InterPro" id="IPR006680">
    <property type="entry name" value="Amidohydro-rel"/>
</dbReference>
<dbReference type="FunFam" id="3.20.20.140:FF:000001">
    <property type="entry name" value="Dihydropyrimidinase like 3"/>
    <property type="match status" value="1"/>
</dbReference>
<evidence type="ECO:0000256" key="7">
    <source>
        <dbReference type="ARBA" id="ARBA00036696"/>
    </source>
</evidence>
<comment type="cofactor">
    <cofactor evidence="1">
        <name>Zn(2+)</name>
        <dbReference type="ChEBI" id="CHEBI:29105"/>
    </cofactor>
</comment>
<dbReference type="EC" id="3.5.2.2" evidence="8"/>
<evidence type="ECO:0000256" key="9">
    <source>
        <dbReference type="PIRSR" id="PIRSR611778-50"/>
    </source>
</evidence>
<dbReference type="SUPFAM" id="SSF51556">
    <property type="entry name" value="Metallo-dependent hydrolases"/>
    <property type="match status" value="1"/>
</dbReference>
<protein>
    <recommendedName>
        <fullName evidence="8">dihydropyrimidinase</fullName>
        <ecNumber evidence="8">3.5.2.2</ecNumber>
    </recommendedName>
</protein>
<keyword evidence="6" id="KW-0862">Zinc</keyword>
<proteinExistence type="inferred from homology"/>
<feature type="domain" description="Amidohydrolase-related" evidence="11">
    <location>
        <begin position="101"/>
        <end position="487"/>
    </location>
</feature>
<reference evidence="12 13" key="1">
    <citation type="submission" date="2024-02" db="EMBL/GenBank/DDBJ databases">
        <authorList>
            <person name="Vignale AGUSTIN F."/>
            <person name="Sosa J E."/>
            <person name="Modenutti C."/>
        </authorList>
    </citation>
    <scope>NUCLEOTIDE SEQUENCE [LARGE SCALE GENOMIC DNA]</scope>
</reference>
<keyword evidence="10" id="KW-0732">Signal</keyword>
<dbReference type="NCBIfam" id="TIGR02033">
    <property type="entry name" value="D-hydantoinase"/>
    <property type="match status" value="1"/>
</dbReference>
<dbReference type="InterPro" id="IPR011059">
    <property type="entry name" value="Metal-dep_hydrolase_composite"/>
</dbReference>
<dbReference type="InterPro" id="IPR011778">
    <property type="entry name" value="Hydantoinase/dihydroPyrase"/>
</dbReference>
<accession>A0ABC8R4W4</accession>
<comment type="similarity">
    <text evidence="2">Belongs to the metallo-dependent hydrolases superfamily. Hydantoinase/dihydropyrimidinase family.</text>
</comment>
<name>A0ABC8R4W4_9AQUA</name>
<dbReference type="Pfam" id="PF01979">
    <property type="entry name" value="Amidohydro_1"/>
    <property type="match status" value="1"/>
</dbReference>
<comment type="caution">
    <text evidence="12">The sequence shown here is derived from an EMBL/GenBank/DDBJ whole genome shotgun (WGS) entry which is preliminary data.</text>
</comment>
<dbReference type="PANTHER" id="PTHR11647:SF1">
    <property type="entry name" value="COLLAPSIN RESPONSE MEDIATOR PROTEIN"/>
    <property type="match status" value="1"/>
</dbReference>
<comment type="catalytic activity">
    <reaction evidence="7">
        <text>5,6-dihydrouracil + H2O = 3-(carbamoylamino)propanoate + H(+)</text>
        <dbReference type="Rhea" id="RHEA:16121"/>
        <dbReference type="ChEBI" id="CHEBI:11892"/>
        <dbReference type="ChEBI" id="CHEBI:15377"/>
        <dbReference type="ChEBI" id="CHEBI:15378"/>
        <dbReference type="ChEBI" id="CHEBI:15901"/>
        <dbReference type="EC" id="3.5.2.2"/>
    </reaction>
</comment>
<evidence type="ECO:0000256" key="10">
    <source>
        <dbReference type="SAM" id="SignalP"/>
    </source>
</evidence>
<dbReference type="Proteomes" id="UP001642360">
    <property type="component" value="Unassembled WGS sequence"/>
</dbReference>
<feature type="modified residue" description="N6-carboxylysine" evidence="9">
    <location>
        <position position="200"/>
    </location>
</feature>
<dbReference type="InterPro" id="IPR050378">
    <property type="entry name" value="Metallo-dep_Hydrolases_sf"/>
</dbReference>
<dbReference type="GO" id="GO:0006208">
    <property type="term" value="P:pyrimidine nucleobase catabolic process"/>
    <property type="evidence" value="ECO:0007669"/>
    <property type="project" value="UniProtKB-ARBA"/>
</dbReference>
<keyword evidence="5" id="KW-0378">Hydrolase</keyword>
<evidence type="ECO:0000256" key="6">
    <source>
        <dbReference type="ARBA" id="ARBA00022833"/>
    </source>
</evidence>
<dbReference type="SUPFAM" id="SSF51338">
    <property type="entry name" value="Composite domain of metallo-dependent hydrolases"/>
    <property type="match status" value="1"/>
</dbReference>
<dbReference type="InterPro" id="IPR032466">
    <property type="entry name" value="Metal_Hydrolase"/>
</dbReference>
<evidence type="ECO:0000256" key="3">
    <source>
        <dbReference type="ARBA" id="ARBA00011881"/>
    </source>
</evidence>
<comment type="subunit">
    <text evidence="3">Homotetramer.</text>
</comment>
<dbReference type="GO" id="GO:0004157">
    <property type="term" value="F:dihydropyrimidinase activity"/>
    <property type="evidence" value="ECO:0007669"/>
    <property type="project" value="UniProtKB-EC"/>
</dbReference>
<sequence>MDPILRTQIIHFVCFIAVLLILPTLSESNQFCEAGSGRGDYECGVASSSLRKILIKGGTVVNAHHQEVADVYVEDGIIVAVKPNIRVGDDDVTVIDATGKFVMPGGVDPHTHLAMDFMGTRTIDDFFSGQAAALAGGTTMHIDFVIPVNGSLSAGYEAYVEKAKLSCMDYGFHMAVTKWDEIVAREMEIMVKEKGINSFKFFLAYKGALMISDELLLDGLKKCKSLGALAMVHAENGDAVFEGQKRMIELGITGPEGHALSRPPLLEGEGTARAIRLAGFVNTPLYIVHVMSIDAMEEIARARKAGQRVVGEPVVSGLVLDDSGLWDPDFVTAAKFVMSPPIRASGHGKALQAALSAGVLQLVGTDHCVFNSTQKAMGIDDFRKIPNGVNGIEERMHLVWDTLVESGQISVTDYVRLTSTECARIFNMYPRKGAILVGSDADIIILNPNSSFEISASSHHSRLDTNVFEGRRGKGKVEVTIAGGRIVWENDKLKVVPGSGKYIERPPYNYLFDGIDKAEGNYLNSLRAPVKRYKATT</sequence>